<dbReference type="AlphaFoldDB" id="A0A418XUP3"/>
<evidence type="ECO:0000256" key="1">
    <source>
        <dbReference type="SAM" id="MobiDB-lite"/>
    </source>
</evidence>
<organism evidence="4 5">
    <name type="scientific">Alcanivorax profundi</name>
    <dbReference type="NCBI Taxonomy" id="2338368"/>
    <lineage>
        <taxon>Bacteria</taxon>
        <taxon>Pseudomonadati</taxon>
        <taxon>Pseudomonadota</taxon>
        <taxon>Gammaproteobacteria</taxon>
        <taxon>Oceanospirillales</taxon>
        <taxon>Alcanivoracaceae</taxon>
        <taxon>Alcanivorax</taxon>
    </lineage>
</organism>
<feature type="domain" description="Glucose/Sorbosone dehydrogenase" evidence="3">
    <location>
        <begin position="45"/>
        <end position="372"/>
    </location>
</feature>
<keyword evidence="2" id="KW-0732">Signal</keyword>
<dbReference type="OrthoDB" id="9770043at2"/>
<dbReference type="Pfam" id="PF07995">
    <property type="entry name" value="GSDH"/>
    <property type="match status" value="1"/>
</dbReference>
<accession>A0A418XUP3</accession>
<reference evidence="4 5" key="1">
    <citation type="submission" date="2018-09" db="EMBL/GenBank/DDBJ databases">
        <title>Alcanivorax profundi sp. nov., isolated from 1000 m-depth seawater of the Mariana Trench.</title>
        <authorList>
            <person name="Liu J."/>
        </authorList>
    </citation>
    <scope>NUCLEOTIDE SEQUENCE [LARGE SCALE GENOMIC DNA]</scope>
    <source>
        <strain evidence="4 5">MTEO17</strain>
    </source>
</reference>
<feature type="signal peptide" evidence="2">
    <location>
        <begin position="1"/>
        <end position="22"/>
    </location>
</feature>
<feature type="region of interest" description="Disordered" evidence="1">
    <location>
        <begin position="179"/>
        <end position="208"/>
    </location>
</feature>
<evidence type="ECO:0000313" key="5">
    <source>
        <dbReference type="Proteomes" id="UP000283734"/>
    </source>
</evidence>
<dbReference type="InterPro" id="IPR012938">
    <property type="entry name" value="Glc/Sorbosone_DH"/>
</dbReference>
<dbReference type="Proteomes" id="UP000283734">
    <property type="component" value="Unassembled WGS sequence"/>
</dbReference>
<dbReference type="SUPFAM" id="SSF50952">
    <property type="entry name" value="Soluble quinoprotein glucose dehydrogenase"/>
    <property type="match status" value="1"/>
</dbReference>
<evidence type="ECO:0000313" key="4">
    <source>
        <dbReference type="EMBL" id="RJG16420.1"/>
    </source>
</evidence>
<sequence length="391" mass="42649">MRLTPAPLLTTLLASLAVTACADTAATLEAQRDDSVTATEISNGLHHPWSLGFVSESEWLITERRGTLRRVLSGTLQDAPVEGVPEVVAVGQGGLFDVLPHPDFSDNQRLYLSYAKPCGDGGGTTAVGYGIYDAGTLKEFQDIYVAEKSCTNTAKHFGGRILFDNDGYLFLTIGDRGERERAQDTHDPAGSLLRLHDDGRIPADNPLAGQDGKATEIWSWGHRNPQGLALHPGTGKPWLNEHGPRGGDEINAPEPGVNYGWPVITYGREYYGPSIGKTEQTGMAQPLLHWTPSIAPAGMAFIISDRYPHWQGNVASGALKLTHLNLVEFDGNQPRREMRVLEGRNERIRDVRAGPDGYLYLLTDSDNGKLLRVDPAKQALTLGHKTHGFRD</sequence>
<gene>
    <name evidence="4" type="ORF">D4A39_14275</name>
</gene>
<dbReference type="EMBL" id="QYYA01000005">
    <property type="protein sequence ID" value="RJG16420.1"/>
    <property type="molecule type" value="Genomic_DNA"/>
</dbReference>
<feature type="chain" id="PRO_5018972679" evidence="2">
    <location>
        <begin position="23"/>
        <end position="391"/>
    </location>
</feature>
<comment type="caution">
    <text evidence="4">The sequence shown here is derived from an EMBL/GenBank/DDBJ whole genome shotgun (WGS) entry which is preliminary data.</text>
</comment>
<evidence type="ECO:0000256" key="2">
    <source>
        <dbReference type="SAM" id="SignalP"/>
    </source>
</evidence>
<dbReference type="RefSeq" id="WP_022984660.1">
    <property type="nucleotide sequence ID" value="NZ_CAXGPP010000039.1"/>
</dbReference>
<dbReference type="PROSITE" id="PS51257">
    <property type="entry name" value="PROKAR_LIPOPROTEIN"/>
    <property type="match status" value="1"/>
</dbReference>
<evidence type="ECO:0000259" key="3">
    <source>
        <dbReference type="Pfam" id="PF07995"/>
    </source>
</evidence>
<dbReference type="InterPro" id="IPR011042">
    <property type="entry name" value="6-blade_b-propeller_TolB-like"/>
</dbReference>
<protein>
    <submittedName>
        <fullName evidence="4">PQQ-dependent sugar dehydrogenase</fullName>
    </submittedName>
</protein>
<proteinExistence type="predicted"/>
<dbReference type="PANTHER" id="PTHR19328:SF75">
    <property type="entry name" value="ALDOSE SUGAR DEHYDROGENASE YLII"/>
    <property type="match status" value="1"/>
</dbReference>
<keyword evidence="5" id="KW-1185">Reference proteome</keyword>
<dbReference type="InterPro" id="IPR011041">
    <property type="entry name" value="Quinoprot_gluc/sorb_DH_b-prop"/>
</dbReference>
<name>A0A418XUP3_9GAMM</name>
<dbReference type="PANTHER" id="PTHR19328">
    <property type="entry name" value="HEDGEHOG-INTERACTING PROTEIN"/>
    <property type="match status" value="1"/>
</dbReference>
<dbReference type="Gene3D" id="2.120.10.30">
    <property type="entry name" value="TolB, C-terminal domain"/>
    <property type="match status" value="1"/>
</dbReference>